<protein>
    <recommendedName>
        <fullName evidence="4">Band 7 domain-containing protein</fullName>
    </recommendedName>
</protein>
<feature type="region of interest" description="Disordered" evidence="1">
    <location>
        <begin position="311"/>
        <end position="337"/>
    </location>
</feature>
<dbReference type="EMBL" id="BHZD01000001">
    <property type="protein sequence ID" value="GCD47236.1"/>
    <property type="molecule type" value="Genomic_DNA"/>
</dbReference>
<accession>A0A401WD15</accession>
<sequence length="349" mass="38734">MTYPVVTEQALAPIQRGFFSRRRRTDVPQLPPGAVYVFQVGGRYSAYPEGIAFDPANAEAVDATSVSLVDMRARLVEAERVIPSVSEADAFTVRATFTCQVTDAATVARQGVIDAAIPLRAYLSGEDQLSRVSAAHRIEEVNAVREQVTHRMNAYTTIVPPRIVGMSVEYVGIEVLTPDDLRTWEQEVRDERRMREMVRGQREFESDDVHRIADLLSQGSHYVDAFGVAREDISIHAIAARVHQAFADDKAYDRQVASQDKHRAHERESAERDRRQALLLAVLNHARESGYVDHQLLQQLLDFGNRAAAPNTSQATGALPHAAATSRSAGDASYGDRHGFIKDEDDLLD</sequence>
<proteinExistence type="predicted"/>
<evidence type="ECO:0000313" key="3">
    <source>
        <dbReference type="Proteomes" id="UP000286746"/>
    </source>
</evidence>
<dbReference type="Proteomes" id="UP000286746">
    <property type="component" value="Unassembled WGS sequence"/>
</dbReference>
<evidence type="ECO:0000313" key="2">
    <source>
        <dbReference type="EMBL" id="GCD47236.1"/>
    </source>
</evidence>
<organism evidence="2 3">
    <name type="scientific">Streptomyces paromomycinus</name>
    <name type="common">Streptomyces rimosus subsp. paromomycinus</name>
    <dbReference type="NCBI Taxonomy" id="92743"/>
    <lineage>
        <taxon>Bacteria</taxon>
        <taxon>Bacillati</taxon>
        <taxon>Actinomycetota</taxon>
        <taxon>Actinomycetes</taxon>
        <taxon>Kitasatosporales</taxon>
        <taxon>Streptomycetaceae</taxon>
        <taxon>Streptomyces</taxon>
    </lineage>
</organism>
<evidence type="ECO:0000256" key="1">
    <source>
        <dbReference type="SAM" id="MobiDB-lite"/>
    </source>
</evidence>
<evidence type="ECO:0008006" key="4">
    <source>
        <dbReference type="Google" id="ProtNLM"/>
    </source>
</evidence>
<keyword evidence="3" id="KW-1185">Reference proteome</keyword>
<name>A0A401WD15_STREY</name>
<dbReference type="AlphaFoldDB" id="A0A401WD15"/>
<comment type="caution">
    <text evidence="2">The sequence shown here is derived from an EMBL/GenBank/DDBJ whole genome shotgun (WGS) entry which is preliminary data.</text>
</comment>
<gene>
    <name evidence="2" type="ORF">GKJPGBOP_07002</name>
</gene>
<reference evidence="2 3" key="1">
    <citation type="submission" date="2018-11" db="EMBL/GenBank/DDBJ databases">
        <title>Whole genome sequence of Streptomyces paromomycinus NBRC 15454(T).</title>
        <authorList>
            <person name="Komaki H."/>
            <person name="Tamura T."/>
        </authorList>
    </citation>
    <scope>NUCLEOTIDE SEQUENCE [LARGE SCALE GENOMIC DNA]</scope>
    <source>
        <strain evidence="2 3">NBRC 15454</strain>
    </source>
</reference>